<feature type="transmembrane region" description="Helical" evidence="2">
    <location>
        <begin position="345"/>
        <end position="372"/>
    </location>
</feature>
<keyword evidence="5" id="KW-1185">Reference proteome</keyword>
<dbReference type="EMBL" id="ASPP01007968">
    <property type="protein sequence ID" value="ETO26290.1"/>
    <property type="molecule type" value="Genomic_DNA"/>
</dbReference>
<comment type="caution">
    <text evidence="4">The sequence shown here is derived from an EMBL/GenBank/DDBJ whole genome shotgun (WGS) entry which is preliminary data.</text>
</comment>
<evidence type="ECO:0000256" key="1">
    <source>
        <dbReference type="SAM" id="MobiDB-lite"/>
    </source>
</evidence>
<reference evidence="4 5" key="1">
    <citation type="journal article" date="2013" name="Curr. Biol.">
        <title>The Genome of the Foraminiferan Reticulomyxa filosa.</title>
        <authorList>
            <person name="Glockner G."/>
            <person name="Hulsmann N."/>
            <person name="Schleicher M."/>
            <person name="Noegel A.A."/>
            <person name="Eichinger L."/>
            <person name="Gallinger C."/>
            <person name="Pawlowski J."/>
            <person name="Sierra R."/>
            <person name="Euteneuer U."/>
            <person name="Pillet L."/>
            <person name="Moustafa A."/>
            <person name="Platzer M."/>
            <person name="Groth M."/>
            <person name="Szafranski K."/>
            <person name="Schliwa M."/>
        </authorList>
    </citation>
    <scope>NUCLEOTIDE SEQUENCE [LARGE SCALE GENOMIC DNA]</scope>
</reference>
<organism evidence="4 5">
    <name type="scientific">Reticulomyxa filosa</name>
    <dbReference type="NCBI Taxonomy" id="46433"/>
    <lineage>
        <taxon>Eukaryota</taxon>
        <taxon>Sar</taxon>
        <taxon>Rhizaria</taxon>
        <taxon>Retaria</taxon>
        <taxon>Foraminifera</taxon>
        <taxon>Monothalamids</taxon>
        <taxon>Reticulomyxidae</taxon>
        <taxon>Reticulomyxa</taxon>
    </lineage>
</organism>
<feature type="region of interest" description="Disordered" evidence="1">
    <location>
        <begin position="441"/>
        <end position="473"/>
    </location>
</feature>
<dbReference type="Proteomes" id="UP000023152">
    <property type="component" value="Unassembled WGS sequence"/>
</dbReference>
<feature type="chain" id="PRO_5004975937" evidence="3">
    <location>
        <begin position="21"/>
        <end position="521"/>
    </location>
</feature>
<keyword evidence="3" id="KW-0732">Signal</keyword>
<keyword evidence="2" id="KW-1133">Transmembrane helix</keyword>
<evidence type="ECO:0000313" key="4">
    <source>
        <dbReference type="EMBL" id="ETO26290.1"/>
    </source>
</evidence>
<evidence type="ECO:0000256" key="2">
    <source>
        <dbReference type="SAM" id="Phobius"/>
    </source>
</evidence>
<proteinExistence type="predicted"/>
<feature type="signal peptide" evidence="3">
    <location>
        <begin position="1"/>
        <end position="20"/>
    </location>
</feature>
<evidence type="ECO:0000313" key="5">
    <source>
        <dbReference type="Proteomes" id="UP000023152"/>
    </source>
</evidence>
<protein>
    <submittedName>
        <fullName evidence="4">Uncharacterized protein</fullName>
    </submittedName>
</protein>
<sequence>MEGFRFYLFVLLFITKPIHGSGTIIEGCRNGFLKDRNNSIDVCGMCLQSNNVVIKDADVVEIWCNNPELDCGNGRLYVSNTNTVRLYCGYEGACSDMSIYLESIVQVEVECYGSNACFNNKYEITSVEVVNIACYNQPFSCQNVSYSFDHINNVSITCQGKFHIIKKKKKTKTKADRGCSDSEWHLSNIDQFWLKATRISSDEEYVFVSNILQIEQNVTKFLLECSGLLISSFEYKKCDKACLHVTVNASAATSNVTIECDNKNSYAIDTEHMDSNVDVICPEYPDSYCQLRSNGESNFEYYTVYSKKGFSSLNFYSSNLSDVSSFQNIMLFAGHQYQQQYLCNWNAAAAMFLLFFFYLLFFYPLMFFDFLILCCVVGKRLFCNECNDCRLSDYYSDNNDKNDTGAAKDSGDGDAARPMFHCCLYYFYAKLENASEHILGGEHSHSDSSSNAVNDQMFPDGHEDSVANSQGDCYQENEEGKPNAFYNTQQSKSQVLALKAYDPNNIDPVCVSLKLSMPLRS</sequence>
<name>X6NIY5_RETFI</name>
<gene>
    <name evidence="4" type="ORF">RFI_10850</name>
</gene>
<keyword evidence="2" id="KW-0472">Membrane</keyword>
<keyword evidence="2" id="KW-0812">Transmembrane</keyword>
<accession>X6NIY5</accession>
<evidence type="ECO:0000256" key="3">
    <source>
        <dbReference type="SAM" id="SignalP"/>
    </source>
</evidence>
<dbReference type="AlphaFoldDB" id="X6NIY5"/>